<evidence type="ECO:0000256" key="2">
    <source>
        <dbReference type="SAM" id="SignalP"/>
    </source>
</evidence>
<reference evidence="3" key="1">
    <citation type="submission" date="2021-09" db="EMBL/GenBank/DDBJ databases">
        <authorList>
            <consortium name="AG Swart"/>
            <person name="Singh M."/>
            <person name="Singh A."/>
            <person name="Seah K."/>
            <person name="Emmerich C."/>
        </authorList>
    </citation>
    <scope>NUCLEOTIDE SEQUENCE</scope>
    <source>
        <strain evidence="3">ATCC30299</strain>
    </source>
</reference>
<evidence type="ECO:0000256" key="1">
    <source>
        <dbReference type="SAM" id="Phobius"/>
    </source>
</evidence>
<proteinExistence type="predicted"/>
<keyword evidence="1" id="KW-0472">Membrane</keyword>
<evidence type="ECO:0000313" key="3">
    <source>
        <dbReference type="EMBL" id="CAG9321293.1"/>
    </source>
</evidence>
<comment type="caution">
    <text evidence="3">The sequence shown here is derived from an EMBL/GenBank/DDBJ whole genome shotgun (WGS) entry which is preliminary data.</text>
</comment>
<feature type="chain" id="PRO_5043414979" evidence="2">
    <location>
        <begin position="17"/>
        <end position="1498"/>
    </location>
</feature>
<gene>
    <name evidence="3" type="ORF">BSTOLATCC_MIC28578</name>
</gene>
<keyword evidence="1" id="KW-1133">Transmembrane helix</keyword>
<keyword evidence="4" id="KW-1185">Reference proteome</keyword>
<name>A0AAU9J281_9CILI</name>
<keyword evidence="2" id="KW-0732">Signal</keyword>
<protein>
    <submittedName>
        <fullName evidence="3">Uncharacterized protein</fullName>
    </submittedName>
</protein>
<dbReference type="Proteomes" id="UP001162131">
    <property type="component" value="Unassembled WGS sequence"/>
</dbReference>
<feature type="transmembrane region" description="Helical" evidence="1">
    <location>
        <begin position="1444"/>
        <end position="1469"/>
    </location>
</feature>
<dbReference type="EMBL" id="CAJZBQ010000028">
    <property type="protein sequence ID" value="CAG9321293.1"/>
    <property type="molecule type" value="Genomic_DNA"/>
</dbReference>
<evidence type="ECO:0000313" key="4">
    <source>
        <dbReference type="Proteomes" id="UP001162131"/>
    </source>
</evidence>
<sequence length="1498" mass="170673">MVISFLLVVLLESAYGVMQDLFVAYLSKNEYLTLNLNDFFEGEDLTFSVGEANFTSENLQIFDPVSFNASNSIEYAGLRGPAVQETPNQRKITSFRSENKMIMFGFYQNYIEIYSLMLTSGELTLHWNQSLEYQHMDPNILQVALFTNDNSKFAVILLGQLEEVDGQNVTRNDLYVMNVTDIENPGLPVLLDLWDIRYTSSLKISSEIQSTSIIPISGIFSASFASHNGMLFIYNFSDPFDPVLIQTISRYFTLPNADKLIPYPIDSLIFDGLIYMLDTNIGVILYELNSANGFFFEEAYFDLTRFGDSLSIEYKENDYETDNVITVGTERGLIAFSPNQFDEVFWVSSYDMYGVISPIKSSEHALNYFFLDVIGENNTSLMVVSDRTPLAQDVLLHMDIEDLVGGNFDPNGMWKIFYGYFGLFFYVRFDIDAITSYSFTLDYWKLRVTPGPLSYPDSYYAEIIAETTVGPYLKLSKSIVVYGIPENMSSILYIDGYSPIPIQALQLDVEFNGFYSELSATPLDYFSGPNLNFSLQINSIPSDFSFNYSTYEKINYLQSVPMNMALTSVQLIEVEIFLYTDSGIYTFYYGETEPALWLSLMNPISTVICPQGWLVYSLPTPDSPFINLIADGTNSTIQTWSPMTNCDIFFAYEDYMICGGSQLLDLYKTNSPSSLYYKMVQVSSELFQTDLYIIDATVTSPSESFPDSYLYILDKFNGVHIIDLNFIYNGEIPILPYSIDKNNVINAVRIIGTQEQIYIVFSDGTVDAYTTTLVFIRRISGKYTGIYYSTQNIENLLFIHIGDRVAVLDGLQTTHSSLISYIPINESCQFDVSSEFDMYWGMIGTLCTANFSQSLSFYGSNCPTMPYDEPCELYIYGGINITSPASASQAQYIANLTLVASNEVSSIFLPVLLNIFPDGENIWINEQLWNISQQLVIDYDIETILDFSGFYQGQNVKSYLNINGKYPTFNYQGPNYVPAIKWPQMILTDHYEGDYDETFTDHTVIKNTNRVIVTSSIQGLLIFNLTDIPNQEGMDSPDIPIEHILNVSDYINGTNPVCSVIEGVGTQGDFTLFVTACQYQMTEEFSWNEEKTVNLTLTQFALVLWEYDFVHCHVNRTKILLVEFYPAWLKVIPSDNYDFMLLSIDTADKADYENYRNNHVIRISGHWDSHTLDLIQVEIIDFHSLGLPAFYASAVDGVYSSNDLFLYVADHWYGIRILQTQNDNVNEISAIVGGLPMKDGDYIVSVGVCGNFLFTGTVGTKIHQFLLNSKSSPSIMTRFYPYNNTLNEYIGLTSLIVCSDYYQPDFIASSIRSSRNELYIRIYNTKVSQANSIMYDMPISPQLLPYSTGSVEFLNSYTVTAIGALTPWLRSYVLKKPEIIIPRMTPNEYQEMMKIWGIDTFELFITLINENMALNTTPICLRRTIPGSNDNDEGFQYNYNDNSWWIWLILGSCIFIILILACIMARYFLKKSKRPPVENERPLFLTNFSDFENDEYFD</sequence>
<feature type="signal peptide" evidence="2">
    <location>
        <begin position="1"/>
        <end position="16"/>
    </location>
</feature>
<accession>A0AAU9J281</accession>
<keyword evidence="1" id="KW-0812">Transmembrane</keyword>
<organism evidence="3 4">
    <name type="scientific">Blepharisma stoltei</name>
    <dbReference type="NCBI Taxonomy" id="1481888"/>
    <lineage>
        <taxon>Eukaryota</taxon>
        <taxon>Sar</taxon>
        <taxon>Alveolata</taxon>
        <taxon>Ciliophora</taxon>
        <taxon>Postciliodesmatophora</taxon>
        <taxon>Heterotrichea</taxon>
        <taxon>Heterotrichida</taxon>
        <taxon>Blepharismidae</taxon>
        <taxon>Blepharisma</taxon>
    </lineage>
</organism>